<dbReference type="InParanoid" id="C1ED58"/>
<evidence type="ECO:0000256" key="1">
    <source>
        <dbReference type="SAM" id="MobiDB-lite"/>
    </source>
</evidence>
<evidence type="ECO:0000313" key="3">
    <source>
        <dbReference type="EMBL" id="ACO65695.1"/>
    </source>
</evidence>
<dbReference type="AlphaFoldDB" id="C1ED58"/>
<dbReference type="Proteomes" id="UP000002009">
    <property type="component" value="Chromosome 9"/>
</dbReference>
<reference evidence="3 4" key="1">
    <citation type="journal article" date="2009" name="Science">
        <title>Green evolution and dynamic adaptations revealed by genomes of the marine picoeukaryotes Micromonas.</title>
        <authorList>
            <person name="Worden A.Z."/>
            <person name="Lee J.H."/>
            <person name="Mock T."/>
            <person name="Rouze P."/>
            <person name="Simmons M.P."/>
            <person name="Aerts A.L."/>
            <person name="Allen A.E."/>
            <person name="Cuvelier M.L."/>
            <person name="Derelle E."/>
            <person name="Everett M.V."/>
            <person name="Foulon E."/>
            <person name="Grimwood J."/>
            <person name="Gundlach H."/>
            <person name="Henrissat B."/>
            <person name="Napoli C."/>
            <person name="McDonald S.M."/>
            <person name="Parker M.S."/>
            <person name="Rombauts S."/>
            <person name="Salamov A."/>
            <person name="Von Dassow P."/>
            <person name="Badger J.H."/>
            <person name="Coutinho P.M."/>
            <person name="Demir E."/>
            <person name="Dubchak I."/>
            <person name="Gentemann C."/>
            <person name="Eikrem W."/>
            <person name="Gready J.E."/>
            <person name="John U."/>
            <person name="Lanier W."/>
            <person name="Lindquist E.A."/>
            <person name="Lucas S."/>
            <person name="Mayer K.F."/>
            <person name="Moreau H."/>
            <person name="Not F."/>
            <person name="Otillar R."/>
            <person name="Panaud O."/>
            <person name="Pangilinan J."/>
            <person name="Paulsen I."/>
            <person name="Piegu B."/>
            <person name="Poliakov A."/>
            <person name="Robbens S."/>
            <person name="Schmutz J."/>
            <person name="Toulza E."/>
            <person name="Wyss T."/>
            <person name="Zelensky A."/>
            <person name="Zhou K."/>
            <person name="Armbrust E.V."/>
            <person name="Bhattacharya D."/>
            <person name="Goodenough U.W."/>
            <person name="Van de Peer Y."/>
            <person name="Grigoriev I.V."/>
        </authorList>
    </citation>
    <scope>NUCLEOTIDE SEQUENCE [LARGE SCALE GENOMIC DNA]</scope>
    <source>
        <strain evidence="4">RCC299 / NOUM17</strain>
    </source>
</reference>
<evidence type="ECO:0000256" key="2">
    <source>
        <dbReference type="SAM" id="Phobius"/>
    </source>
</evidence>
<keyword evidence="2" id="KW-0812">Transmembrane</keyword>
<dbReference type="RefSeq" id="XP_002504437.1">
    <property type="nucleotide sequence ID" value="XM_002504391.1"/>
</dbReference>
<evidence type="ECO:0008006" key="5">
    <source>
        <dbReference type="Google" id="ProtNLM"/>
    </source>
</evidence>
<keyword evidence="4" id="KW-1185">Reference proteome</keyword>
<feature type="compositionally biased region" description="Basic residues" evidence="1">
    <location>
        <begin position="336"/>
        <end position="352"/>
    </location>
</feature>
<feature type="region of interest" description="Disordered" evidence="1">
    <location>
        <begin position="336"/>
        <end position="371"/>
    </location>
</feature>
<gene>
    <name evidence="3" type="ORF">MICPUN_61661</name>
</gene>
<organism evidence="3 4">
    <name type="scientific">Micromonas commoda (strain RCC299 / NOUM17 / CCMP2709)</name>
    <name type="common">Picoplanktonic green alga</name>
    <dbReference type="NCBI Taxonomy" id="296587"/>
    <lineage>
        <taxon>Eukaryota</taxon>
        <taxon>Viridiplantae</taxon>
        <taxon>Chlorophyta</taxon>
        <taxon>Mamiellophyceae</taxon>
        <taxon>Mamiellales</taxon>
        <taxon>Mamiellaceae</taxon>
        <taxon>Micromonas</taxon>
    </lineage>
</organism>
<accession>C1ED58</accession>
<name>C1ED58_MICCC</name>
<feature type="transmembrane region" description="Helical" evidence="2">
    <location>
        <begin position="60"/>
        <end position="81"/>
    </location>
</feature>
<keyword evidence="2" id="KW-1133">Transmembrane helix</keyword>
<evidence type="ECO:0000313" key="4">
    <source>
        <dbReference type="Proteomes" id="UP000002009"/>
    </source>
</evidence>
<keyword evidence="2" id="KW-0472">Membrane</keyword>
<dbReference type="EMBL" id="CP001329">
    <property type="protein sequence ID" value="ACO65695.1"/>
    <property type="molecule type" value="Genomic_DNA"/>
</dbReference>
<proteinExistence type="predicted"/>
<dbReference type="GeneID" id="8246633"/>
<protein>
    <recommendedName>
        <fullName evidence="5">Sulfotransferase</fullName>
    </recommendedName>
</protein>
<feature type="compositionally biased region" description="Basic residues" evidence="1">
    <location>
        <begin position="43"/>
        <end position="52"/>
    </location>
</feature>
<feature type="region of interest" description="Disordered" evidence="1">
    <location>
        <begin position="1"/>
        <end position="52"/>
    </location>
</feature>
<dbReference type="KEGG" id="mis:MICPUN_61661"/>
<sequence length="564" mass="62944">MSGETRGLLRDQPPRFHGSMSRTGEEGSRDTQIPPPPSNQKHGTGKHRDRLTRRVLRRTALSLIPLMLACVALVFTARHAANVASRAPTRRLSESHVGGHRIRQRVHLRANLGDASPDSGVAPLARVPDRVTSDLTWARRFALAAELLKVPPAFNLDTLGGQDPNTSQDLAKLRAWTRAHYEPSWTKRHFLVPVKVGGASLEYAPVFKAANNNIRYTLRQWEPMVMGESELNALSGGDKDGAVAAMGLRKRHQNQPELEDNETPLIDDGRPCLFTFVRDPLTRFVSAYSEFEYRQSPTFLEGVKDVCPQGDWVDSAFDVSSYAYDELEDGVLGKKNKKKNTASAKVGHRHSHKDSEEEEEEEGGSSGDMNVAENQGLFARLNGRSTDWPPKRGSEQRARLTLVLLAQLRWVETGNTGEMPNVTATDPLGVKQGLNCYVAFHHLFPQASNFLEGGVGGMSQANWVPMNFIGHLENFDKEWKRLAKTCDVHPEHELKYRHLPSGGGHFATRGEQGPDKAMERLLIEDEDALRAFCLMFLDDYTWGGYDLPKTCAEDSRIQALIEIR</sequence>